<comment type="subcellular location">
    <subcellularLocation>
        <location evidence="1">Membrane</location>
        <topology evidence="1">Multi-pass membrane protein</topology>
    </subcellularLocation>
</comment>
<dbReference type="KEGG" id="gfs:119643047"/>
<protein>
    <submittedName>
        <fullName evidence="8">Sialin-like</fullName>
    </submittedName>
</protein>
<feature type="transmembrane region" description="Helical" evidence="5">
    <location>
        <begin position="295"/>
        <end position="314"/>
    </location>
</feature>
<evidence type="ECO:0000256" key="5">
    <source>
        <dbReference type="SAM" id="Phobius"/>
    </source>
</evidence>
<dbReference type="PANTHER" id="PTHR11662:SF415">
    <property type="entry name" value="AT30085P-RELATED"/>
    <property type="match status" value="1"/>
</dbReference>
<evidence type="ECO:0000256" key="4">
    <source>
        <dbReference type="ARBA" id="ARBA00023136"/>
    </source>
</evidence>
<evidence type="ECO:0000313" key="8">
    <source>
        <dbReference type="RefSeq" id="XP_037898330.1"/>
    </source>
</evidence>
<feature type="transmembrane region" description="Helical" evidence="5">
    <location>
        <begin position="226"/>
        <end position="243"/>
    </location>
</feature>
<dbReference type="PROSITE" id="PS50850">
    <property type="entry name" value="MFS"/>
    <property type="match status" value="1"/>
</dbReference>
<keyword evidence="4 5" id="KW-0472">Membrane</keyword>
<dbReference type="GO" id="GO:0016020">
    <property type="term" value="C:membrane"/>
    <property type="evidence" value="ECO:0007669"/>
    <property type="project" value="UniProtKB-SubCell"/>
</dbReference>
<dbReference type="GeneID" id="119643047"/>
<dbReference type="GO" id="GO:0006820">
    <property type="term" value="P:monoatomic anion transport"/>
    <property type="evidence" value="ECO:0007669"/>
    <property type="project" value="TreeGrafter"/>
</dbReference>
<keyword evidence="7" id="KW-1185">Reference proteome</keyword>
<dbReference type="RefSeq" id="XP_037898330.1">
    <property type="nucleotide sequence ID" value="XM_038042402.1"/>
</dbReference>
<feature type="transmembrane region" description="Helical" evidence="5">
    <location>
        <begin position="74"/>
        <end position="95"/>
    </location>
</feature>
<feature type="transmembrane region" description="Helical" evidence="5">
    <location>
        <begin position="197"/>
        <end position="219"/>
    </location>
</feature>
<keyword evidence="2 5" id="KW-0812">Transmembrane</keyword>
<dbReference type="Proteomes" id="UP000092443">
    <property type="component" value="Unplaced"/>
</dbReference>
<dbReference type="AlphaFoldDB" id="A0A9C5ZLH9"/>
<evidence type="ECO:0000256" key="3">
    <source>
        <dbReference type="ARBA" id="ARBA00022989"/>
    </source>
</evidence>
<feature type="transmembrane region" description="Helical" evidence="5">
    <location>
        <begin position="263"/>
        <end position="283"/>
    </location>
</feature>
<dbReference type="InterPro" id="IPR011701">
    <property type="entry name" value="MFS"/>
</dbReference>
<dbReference type="InterPro" id="IPR036259">
    <property type="entry name" value="MFS_trans_sf"/>
</dbReference>
<feature type="non-terminal residue" evidence="8">
    <location>
        <position position="1"/>
    </location>
</feature>
<dbReference type="PANTHER" id="PTHR11662">
    <property type="entry name" value="SOLUTE CARRIER FAMILY 17"/>
    <property type="match status" value="1"/>
</dbReference>
<gene>
    <name evidence="8" type="primary">LOC119643047</name>
</gene>
<keyword evidence="3 5" id="KW-1133">Transmembrane helix</keyword>
<accession>A0A9C5ZLH9</accession>
<reference evidence="8" key="1">
    <citation type="submission" date="2025-08" db="UniProtKB">
        <authorList>
            <consortium name="RefSeq"/>
        </authorList>
    </citation>
    <scope>IDENTIFICATION</scope>
    <source>
        <tissue evidence="8">Whole body pupa</tissue>
    </source>
</reference>
<evidence type="ECO:0000256" key="1">
    <source>
        <dbReference type="ARBA" id="ARBA00004141"/>
    </source>
</evidence>
<dbReference type="SUPFAM" id="SSF103473">
    <property type="entry name" value="MFS general substrate transporter"/>
    <property type="match status" value="1"/>
</dbReference>
<name>A0A9C5ZLH9_9MUSC</name>
<dbReference type="Pfam" id="PF07690">
    <property type="entry name" value="MFS_1"/>
    <property type="match status" value="1"/>
</dbReference>
<dbReference type="InterPro" id="IPR050382">
    <property type="entry name" value="MFS_Na/Anion_cotransporter"/>
</dbReference>
<dbReference type="Gene3D" id="1.20.1250.20">
    <property type="entry name" value="MFS general substrate transporter like domains"/>
    <property type="match status" value="2"/>
</dbReference>
<feature type="transmembrane region" description="Helical" evidence="5">
    <location>
        <begin position="15"/>
        <end position="34"/>
    </location>
</feature>
<evidence type="ECO:0000313" key="7">
    <source>
        <dbReference type="Proteomes" id="UP000092443"/>
    </source>
</evidence>
<organism evidence="7 8">
    <name type="scientific">Glossina fuscipes</name>
    <dbReference type="NCBI Taxonomy" id="7396"/>
    <lineage>
        <taxon>Eukaryota</taxon>
        <taxon>Metazoa</taxon>
        <taxon>Ecdysozoa</taxon>
        <taxon>Arthropoda</taxon>
        <taxon>Hexapoda</taxon>
        <taxon>Insecta</taxon>
        <taxon>Pterygota</taxon>
        <taxon>Neoptera</taxon>
        <taxon>Endopterygota</taxon>
        <taxon>Diptera</taxon>
        <taxon>Brachycera</taxon>
        <taxon>Muscomorpha</taxon>
        <taxon>Hippoboscoidea</taxon>
        <taxon>Glossinidae</taxon>
        <taxon>Glossina</taxon>
    </lineage>
</organism>
<proteinExistence type="predicted"/>
<feature type="transmembrane region" description="Helical" evidence="5">
    <location>
        <begin position="40"/>
        <end position="62"/>
    </location>
</feature>
<sequence length="344" mass="37781">TGGTYDWTEEEQGRVLCFFYIGYLITHIPAGIVADRYEGKWILLIGVFISAVSTICSPLSIYYTGHEGLSILRIFMGLGQGTIFPALTVLLAHWIPKRERAAIGALVLGSGQMGTIISFSGSGILLEQYPWSYVFYMFGGLALLGILCNGPVWAAIAAQIGHDFGYYILVTDLPKYFHDVLNINTKENGFWASLPYLAMWVCVIAVAAIGPSILFVLASYAGCDKLLVISALTVSMFLMGPFFSGTKLNPMDLSPNYSGFQMALGNGLGALTGVIGPYLVGAMTPDGKLTQWRRVFWISFVVLNTSATIFFNWGSAEIQEFNDPVTYYNRRNAKKEEKRLAKEG</sequence>
<evidence type="ECO:0000259" key="6">
    <source>
        <dbReference type="PROSITE" id="PS50850"/>
    </source>
</evidence>
<evidence type="ECO:0000256" key="2">
    <source>
        <dbReference type="ARBA" id="ARBA00022692"/>
    </source>
</evidence>
<feature type="transmembrane region" description="Helical" evidence="5">
    <location>
        <begin position="133"/>
        <end position="156"/>
    </location>
</feature>
<feature type="domain" description="Major facilitator superfamily (MFS) profile" evidence="6">
    <location>
        <begin position="1"/>
        <end position="344"/>
    </location>
</feature>
<dbReference type="InterPro" id="IPR020846">
    <property type="entry name" value="MFS_dom"/>
</dbReference>
<dbReference type="GO" id="GO:0022857">
    <property type="term" value="F:transmembrane transporter activity"/>
    <property type="evidence" value="ECO:0007669"/>
    <property type="project" value="InterPro"/>
</dbReference>